<dbReference type="RefSeq" id="WP_079481298.1">
    <property type="nucleotide sequence ID" value="NZ_CBML010000006.1"/>
</dbReference>
<gene>
    <name evidence="2" type="ORF">CCH01_11430</name>
</gene>
<protein>
    <recommendedName>
        <fullName evidence="1">PRC-barrel domain-containing protein</fullName>
    </recommendedName>
</protein>
<dbReference type="Pfam" id="PF05239">
    <property type="entry name" value="PRC"/>
    <property type="match status" value="1"/>
</dbReference>
<dbReference type="STRING" id="1351755.CCH01_11430"/>
<dbReference type="OrthoDB" id="1716342at2"/>
<reference evidence="3" key="1">
    <citation type="submission" date="2017-03" db="EMBL/GenBank/DDBJ databases">
        <authorList>
            <person name="Falquet L."/>
            <person name="Falquet L."/>
        </authorList>
    </citation>
    <scope>NUCLEOTIDE SEQUENCE [LARGE SCALE GENOMIC DNA]</scope>
</reference>
<organism evidence="2 3">
    <name type="scientific">Clostridium chauvoei JF4335</name>
    <dbReference type="NCBI Taxonomy" id="1351755"/>
    <lineage>
        <taxon>Bacteria</taxon>
        <taxon>Bacillati</taxon>
        <taxon>Bacillota</taxon>
        <taxon>Clostridia</taxon>
        <taxon>Eubacteriales</taxon>
        <taxon>Clostridiaceae</taxon>
        <taxon>Clostridium</taxon>
    </lineage>
</organism>
<evidence type="ECO:0000313" key="2">
    <source>
        <dbReference type="EMBL" id="SLK16931.1"/>
    </source>
</evidence>
<proteinExistence type="predicted"/>
<sequence length="165" mass="18904">MLKTKDFYLMKVYDIKGKYLGVIEDLCIDFYNAAVKGFFISNFMLLSNKNFASIDDIISLDEVLIVKKIVHFKGLTFRNIKDMDIIDTNNIMKGALEDLLIEKKDLSIKGLIMSSGLFDKMIKGKEILLVNECILGEDFILYHGSESIKFKAIPHKKINENIQKV</sequence>
<evidence type="ECO:0000313" key="3">
    <source>
        <dbReference type="Proteomes" id="UP000190476"/>
    </source>
</evidence>
<accession>A0A1U6J9C9</accession>
<dbReference type="SUPFAM" id="SSF50346">
    <property type="entry name" value="PRC-barrel domain"/>
    <property type="match status" value="2"/>
</dbReference>
<dbReference type="EMBL" id="LT799839">
    <property type="protein sequence ID" value="SLK16931.1"/>
    <property type="molecule type" value="Genomic_DNA"/>
</dbReference>
<evidence type="ECO:0000259" key="1">
    <source>
        <dbReference type="Pfam" id="PF05239"/>
    </source>
</evidence>
<dbReference type="Gene3D" id="2.30.30.240">
    <property type="entry name" value="PRC-barrel domain"/>
    <property type="match status" value="1"/>
</dbReference>
<dbReference type="GeneID" id="66301481"/>
<dbReference type="AlphaFoldDB" id="A0A1U6J9C9"/>
<keyword evidence="3" id="KW-1185">Reference proteome</keyword>
<feature type="domain" description="PRC-barrel" evidence="1">
    <location>
        <begin position="6"/>
        <end position="47"/>
    </location>
</feature>
<dbReference type="Proteomes" id="UP000190476">
    <property type="component" value="Chromosome I"/>
</dbReference>
<dbReference type="InterPro" id="IPR027275">
    <property type="entry name" value="PRC-brl_dom"/>
</dbReference>
<name>A0A1U6J9C9_9CLOT</name>
<dbReference type="InterPro" id="IPR011033">
    <property type="entry name" value="PRC_barrel-like_sf"/>
</dbReference>